<dbReference type="SUPFAM" id="SSF52047">
    <property type="entry name" value="RNI-like"/>
    <property type="match status" value="1"/>
</dbReference>
<dbReference type="Gene3D" id="3.80.10.10">
    <property type="entry name" value="Ribonuclease Inhibitor"/>
    <property type="match status" value="1"/>
</dbReference>
<dbReference type="InterPro" id="IPR032675">
    <property type="entry name" value="LRR_dom_sf"/>
</dbReference>
<dbReference type="SUPFAM" id="SSF81383">
    <property type="entry name" value="F-box domain"/>
    <property type="match status" value="1"/>
</dbReference>
<dbReference type="InterPro" id="IPR036047">
    <property type="entry name" value="F-box-like_dom_sf"/>
</dbReference>
<evidence type="ECO:0000313" key="3">
    <source>
        <dbReference type="EMBL" id="KAF3009662.1"/>
    </source>
</evidence>
<feature type="domain" description="F-box" evidence="2">
    <location>
        <begin position="12"/>
        <end position="56"/>
    </location>
</feature>
<proteinExistence type="predicted"/>
<evidence type="ECO:0000313" key="4">
    <source>
        <dbReference type="Proteomes" id="UP000801428"/>
    </source>
</evidence>
<feature type="compositionally biased region" description="Acidic residues" evidence="1">
    <location>
        <begin position="642"/>
        <end position="660"/>
    </location>
</feature>
<feature type="compositionally biased region" description="Acidic residues" evidence="1">
    <location>
        <begin position="579"/>
        <end position="597"/>
    </location>
</feature>
<feature type="region of interest" description="Disordered" evidence="1">
    <location>
        <begin position="512"/>
        <end position="541"/>
    </location>
</feature>
<dbReference type="EMBL" id="SWKU01000002">
    <property type="protein sequence ID" value="KAF3009662.1"/>
    <property type="molecule type" value="Genomic_DNA"/>
</dbReference>
<comment type="caution">
    <text evidence="3">The sequence shown here is derived from an EMBL/GenBank/DDBJ whole genome shotgun (WGS) entry which is preliminary data.</text>
</comment>
<protein>
    <recommendedName>
        <fullName evidence="2">F-box domain-containing protein</fullName>
    </recommendedName>
</protein>
<dbReference type="OrthoDB" id="2522477at2759"/>
<accession>A0A9P4TKP2</accession>
<evidence type="ECO:0000256" key="1">
    <source>
        <dbReference type="SAM" id="MobiDB-lite"/>
    </source>
</evidence>
<sequence>MASTLLGSIDHRLPNELTLAVVQHLAHDNRTLCTLAQTCRGFQELAEEHIYKTIKLRSVRDLQRIIAAFIARHDRVRAVHTLEILYRYNAHLDVSLERRRAFNECVAQMVNLRKWHIESPYDNFQWEKGGHEWVERDMERFRQALEKACVEGAQEKARFAQDQSLWKSIRRTVGLAQLQSLTIHSHGAHADFWELGEFHCLFRHPSLRHLHVSCVTFPETLDVLDSHQRTTPLTTLIFDECNLETKSLRQILATPEGLKHLTLGENIFNINRSAELSPRLSPQPKAALDAIAPVAHSLESLTHLDSKWRLHPGKFTITRKRISGDGMRNFRFLKTLECDTESFLHEAIVMNHDLCPPNLDTLIVRRHYYVAEDFFDYLPDVGIYTALPSLNTLDLRQSAVALATIATAEYICHPERLRNRHAYGYTLYKQDINFKVSIELGRGSSLIPPYLHGEPVPEVRCLYDASVAGFRRRIVEPPTDLPLSSIISGETTHNLSPNHIITPFHPFRPQPGPLSTTLLDPFPASSANSSPLLDSDLPETDQLSDDHVRQMTNATHRILEPIKKRFGRYLRLDPGSQSDSEDDDLDAELDADNDDDFSAASEGSDSDLEAMLADLQNDGDEDAFLQFLQHMQEQGIEIQLEGSEDEGNEGEGEEQGEGEDAEWHDADDGSLLGDVNVVSDVDTDWEDAEDGLDALD</sequence>
<reference evidence="3" key="1">
    <citation type="submission" date="2019-04" db="EMBL/GenBank/DDBJ databases">
        <title>Sequencing of skin fungus with MAO and IRED activity.</title>
        <authorList>
            <person name="Marsaioli A.J."/>
            <person name="Bonatto J.M.C."/>
            <person name="Reis Junior O."/>
        </authorList>
    </citation>
    <scope>NUCLEOTIDE SEQUENCE</scope>
    <source>
        <strain evidence="3">30M1</strain>
    </source>
</reference>
<evidence type="ECO:0000259" key="2">
    <source>
        <dbReference type="Pfam" id="PF12937"/>
    </source>
</evidence>
<feature type="region of interest" description="Disordered" evidence="1">
    <location>
        <begin position="638"/>
        <end position="673"/>
    </location>
</feature>
<dbReference type="Pfam" id="PF12937">
    <property type="entry name" value="F-box-like"/>
    <property type="match status" value="1"/>
</dbReference>
<dbReference type="AlphaFoldDB" id="A0A9P4TKP2"/>
<organism evidence="3 4">
    <name type="scientific">Curvularia kusanoi</name>
    <name type="common">Cochliobolus kusanoi</name>
    <dbReference type="NCBI Taxonomy" id="90978"/>
    <lineage>
        <taxon>Eukaryota</taxon>
        <taxon>Fungi</taxon>
        <taxon>Dikarya</taxon>
        <taxon>Ascomycota</taxon>
        <taxon>Pezizomycotina</taxon>
        <taxon>Dothideomycetes</taxon>
        <taxon>Pleosporomycetidae</taxon>
        <taxon>Pleosporales</taxon>
        <taxon>Pleosporineae</taxon>
        <taxon>Pleosporaceae</taxon>
        <taxon>Curvularia</taxon>
    </lineage>
</organism>
<name>A0A9P4TKP2_CURKU</name>
<gene>
    <name evidence="3" type="ORF">E8E13_008014</name>
</gene>
<dbReference type="InterPro" id="IPR001810">
    <property type="entry name" value="F-box_dom"/>
</dbReference>
<keyword evidence="4" id="KW-1185">Reference proteome</keyword>
<feature type="region of interest" description="Disordered" evidence="1">
    <location>
        <begin position="571"/>
        <end position="605"/>
    </location>
</feature>
<dbReference type="Proteomes" id="UP000801428">
    <property type="component" value="Unassembled WGS sequence"/>
</dbReference>